<keyword evidence="3" id="KW-1185">Reference proteome</keyword>
<keyword evidence="1" id="KW-0812">Transmembrane</keyword>
<keyword evidence="1" id="KW-0472">Membrane</keyword>
<dbReference type="AlphaFoldDB" id="A0A7R9LZI1"/>
<reference evidence="2" key="1">
    <citation type="submission" date="2020-11" db="EMBL/GenBank/DDBJ databases">
        <authorList>
            <person name="Tran Van P."/>
        </authorList>
    </citation>
    <scope>NUCLEOTIDE SEQUENCE</scope>
</reference>
<protein>
    <recommendedName>
        <fullName evidence="4">Basigin</fullName>
    </recommendedName>
</protein>
<sequence length="205" mass="23884">MWFRDDIPYESFTDADKRRITIRTSSDWSIDITKARPSDVGNWRCQSPRNAQAFMIITVRSKAWLYPWDEYKSTNYLSTTLVEGQAFHQKCQVIDGYTRDATVHWYMYNENKVVPSDRYYYVCMAINGISATNNTIFLRVKGKWSALWPFIGIVSEFVILFAIIYITERYKVDKSVLDTHNNSATLPIETDTDNNSVTRPIETAL</sequence>
<name>A0A7R9LZI1_9ACAR</name>
<evidence type="ECO:0000256" key="1">
    <source>
        <dbReference type="SAM" id="Phobius"/>
    </source>
</evidence>
<dbReference type="InterPro" id="IPR036179">
    <property type="entry name" value="Ig-like_dom_sf"/>
</dbReference>
<proteinExistence type="predicted"/>
<evidence type="ECO:0000313" key="2">
    <source>
        <dbReference type="EMBL" id="CAD7650592.1"/>
    </source>
</evidence>
<dbReference type="EMBL" id="OC919029">
    <property type="protein sequence ID" value="CAD7650592.1"/>
    <property type="molecule type" value="Genomic_DNA"/>
</dbReference>
<feature type="transmembrane region" description="Helical" evidence="1">
    <location>
        <begin position="146"/>
        <end position="166"/>
    </location>
</feature>
<keyword evidence="1" id="KW-1133">Transmembrane helix</keyword>
<accession>A0A7R9LZI1</accession>
<evidence type="ECO:0008006" key="4">
    <source>
        <dbReference type="Google" id="ProtNLM"/>
    </source>
</evidence>
<dbReference type="Proteomes" id="UP000728032">
    <property type="component" value="Unassembled WGS sequence"/>
</dbReference>
<evidence type="ECO:0000313" key="3">
    <source>
        <dbReference type="Proteomes" id="UP000728032"/>
    </source>
</evidence>
<dbReference type="EMBL" id="CAJPVJ010004204">
    <property type="protein sequence ID" value="CAG2168399.1"/>
    <property type="molecule type" value="Genomic_DNA"/>
</dbReference>
<dbReference type="SUPFAM" id="SSF48726">
    <property type="entry name" value="Immunoglobulin"/>
    <property type="match status" value="1"/>
</dbReference>
<gene>
    <name evidence="2" type="ORF">ONB1V03_LOCUS7889</name>
</gene>
<organism evidence="2">
    <name type="scientific">Oppiella nova</name>
    <dbReference type="NCBI Taxonomy" id="334625"/>
    <lineage>
        <taxon>Eukaryota</taxon>
        <taxon>Metazoa</taxon>
        <taxon>Ecdysozoa</taxon>
        <taxon>Arthropoda</taxon>
        <taxon>Chelicerata</taxon>
        <taxon>Arachnida</taxon>
        <taxon>Acari</taxon>
        <taxon>Acariformes</taxon>
        <taxon>Sarcoptiformes</taxon>
        <taxon>Oribatida</taxon>
        <taxon>Brachypylina</taxon>
        <taxon>Oppioidea</taxon>
        <taxon>Oppiidae</taxon>
        <taxon>Oppiella</taxon>
    </lineage>
</organism>
<dbReference type="OrthoDB" id="5970915at2759"/>